<sequence>MDPRKIQENNGILAGRESFGNLDLHLDLEDLADMSDSDSSDENQFSEEEWPSANEEEEELMKLTHDMQASNEKKPVVTKFIPQPPPQKPPEISGALLPYEDGIDVDSEEENEIMKEIKAEISKQMRSEMKSELEVYREGMEALEQGQIPGARARDTSKDEEGLENMEPKLKEAFLKMRKLDRILAKKIKKEKEVKRDRLLLERRIKEEIEGMKTDGKEENREEKNNTDKYLALTLPARHNEGVRISESPGPDVFTTEINEADYPGLRKDQQKKNTTQRSDGQTSQNSQSQQDTNSEFGSEMSADSRKRKRRRKNFIKRNKELAKDAGSEIAMTDEEKVRVEGLLKDLDELPDVLEDEDGAESCYQVALRPGEGFCPDPDEMRVLDGIDSRLKELLPPEEFEEVSARPSQMHHKKLFTPVGFKNSSFEHFGERALLENKEQREIKSRLQRIEDELAKLHNPEEIEIETPDTLSEDQLNDLLDHCARSLSRSTIMGMDSRVSQRDMESRDTQRSAASSQASMPESDADSMYLPSEDITPRSHRSAREILMENPPKLSEEELQKLLADAHFPLRSRLSTLREEEEKEEEEESDIESRPTSISAETWKLISQEKTEISDQNERDRNVHNSEVFTSVTDTERSNSRNSQIPVLPEINRSGSLIAQWNNERPSSSSSRNSSVLTIKNSFNAANVSDSIEIMSIGSESVASTPRPPSGDKPSNLTQRARMDKNMIQST</sequence>
<evidence type="ECO:0000256" key="4">
    <source>
        <dbReference type="SAM" id="MobiDB-lite"/>
    </source>
</evidence>
<comment type="similarity">
    <text evidence="1">Belongs to the FSIP1 family.</text>
</comment>
<feature type="compositionally biased region" description="Acidic residues" evidence="4">
    <location>
        <begin position="30"/>
        <end position="59"/>
    </location>
</feature>
<keyword evidence="3" id="KW-0175">Coiled coil</keyword>
<name>A0A8W8IBY2_MAGGI</name>
<feature type="region of interest" description="Disordered" evidence="4">
    <location>
        <begin position="491"/>
        <end position="537"/>
    </location>
</feature>
<protein>
    <recommendedName>
        <fullName evidence="2">Fibrous sheath-interacting protein 1</fullName>
    </recommendedName>
</protein>
<feature type="compositionally biased region" description="Basic and acidic residues" evidence="4">
    <location>
        <begin position="318"/>
        <end position="327"/>
    </location>
</feature>
<feature type="region of interest" description="Disordered" evidence="4">
    <location>
        <begin position="574"/>
        <end position="646"/>
    </location>
</feature>
<feature type="compositionally biased region" description="Basic and acidic residues" evidence="4">
    <location>
        <begin position="499"/>
        <end position="510"/>
    </location>
</feature>
<evidence type="ECO:0000256" key="1">
    <source>
        <dbReference type="ARBA" id="ARBA00010495"/>
    </source>
</evidence>
<feature type="compositionally biased region" description="Basic and acidic residues" evidence="4">
    <location>
        <begin position="152"/>
        <end position="167"/>
    </location>
</feature>
<accession>A0A8W8IBY2</accession>
<evidence type="ECO:0000313" key="5">
    <source>
        <dbReference type="EnsemblMetazoa" id="G13489.6:cds"/>
    </source>
</evidence>
<dbReference type="Proteomes" id="UP000005408">
    <property type="component" value="Unassembled WGS sequence"/>
</dbReference>
<reference evidence="5" key="1">
    <citation type="submission" date="2022-08" db="UniProtKB">
        <authorList>
            <consortium name="EnsemblMetazoa"/>
        </authorList>
    </citation>
    <scope>IDENTIFICATION</scope>
    <source>
        <strain evidence="5">05x7-T-G4-1.051#20</strain>
    </source>
</reference>
<evidence type="ECO:0000313" key="6">
    <source>
        <dbReference type="Proteomes" id="UP000005408"/>
    </source>
</evidence>
<organism evidence="5 6">
    <name type="scientific">Magallana gigas</name>
    <name type="common">Pacific oyster</name>
    <name type="synonym">Crassostrea gigas</name>
    <dbReference type="NCBI Taxonomy" id="29159"/>
    <lineage>
        <taxon>Eukaryota</taxon>
        <taxon>Metazoa</taxon>
        <taxon>Spiralia</taxon>
        <taxon>Lophotrochozoa</taxon>
        <taxon>Mollusca</taxon>
        <taxon>Bivalvia</taxon>
        <taxon>Autobranchia</taxon>
        <taxon>Pteriomorphia</taxon>
        <taxon>Ostreida</taxon>
        <taxon>Ostreoidea</taxon>
        <taxon>Ostreidae</taxon>
        <taxon>Magallana</taxon>
    </lineage>
</organism>
<feature type="compositionally biased region" description="Basic residues" evidence="4">
    <location>
        <begin position="306"/>
        <end position="317"/>
    </location>
</feature>
<feature type="compositionally biased region" description="Low complexity" evidence="4">
    <location>
        <begin position="279"/>
        <end position="295"/>
    </location>
</feature>
<dbReference type="EnsemblMetazoa" id="G13489.6">
    <property type="protein sequence ID" value="G13489.6:cds"/>
    <property type="gene ID" value="G13489"/>
</dbReference>
<dbReference type="Pfam" id="PF15554">
    <property type="entry name" value="FSIP1"/>
    <property type="match status" value="1"/>
</dbReference>
<proteinExistence type="inferred from homology"/>
<feature type="compositionally biased region" description="Acidic residues" evidence="4">
    <location>
        <begin position="579"/>
        <end position="590"/>
    </location>
</feature>
<dbReference type="OrthoDB" id="9946895at2759"/>
<feature type="region of interest" description="Disordered" evidence="4">
    <location>
        <begin position="699"/>
        <end position="731"/>
    </location>
</feature>
<dbReference type="EnsemblMetazoa" id="G13489.1">
    <property type="protein sequence ID" value="G13489.1:cds"/>
    <property type="gene ID" value="G13489"/>
</dbReference>
<dbReference type="EnsemblMetazoa" id="G13489.2">
    <property type="protein sequence ID" value="G13489.2:cds"/>
    <property type="gene ID" value="G13489"/>
</dbReference>
<feature type="compositionally biased region" description="Polar residues" evidence="4">
    <location>
        <begin position="511"/>
        <end position="520"/>
    </location>
</feature>
<feature type="region of interest" description="Disordered" evidence="4">
    <location>
        <begin position="142"/>
        <end position="167"/>
    </location>
</feature>
<dbReference type="OMA" id="YDFDSTS"/>
<evidence type="ECO:0000256" key="3">
    <source>
        <dbReference type="ARBA" id="ARBA00023054"/>
    </source>
</evidence>
<evidence type="ECO:0000256" key="2">
    <source>
        <dbReference type="ARBA" id="ARBA00019480"/>
    </source>
</evidence>
<dbReference type="PANTHER" id="PTHR22012:SF2">
    <property type="entry name" value="FIBROUS SHEATH-INTERACTING PROTEIN 1"/>
    <property type="match status" value="1"/>
</dbReference>
<dbReference type="InterPro" id="IPR026246">
    <property type="entry name" value="Fsip1"/>
</dbReference>
<feature type="region of interest" description="Disordered" evidence="4">
    <location>
        <begin position="30"/>
        <end position="60"/>
    </location>
</feature>
<dbReference type="PRINTS" id="PR02075">
    <property type="entry name" value="FIBSHEATHIP1"/>
</dbReference>
<dbReference type="AlphaFoldDB" id="A0A8W8IBY2"/>
<feature type="compositionally biased region" description="Basic and acidic residues" evidence="4">
    <location>
        <begin position="205"/>
        <end position="227"/>
    </location>
</feature>
<dbReference type="PANTHER" id="PTHR22012">
    <property type="entry name" value="FIBROUS SHEATH INTERACTING PROTEIN 1"/>
    <property type="match status" value="1"/>
</dbReference>
<feature type="compositionally biased region" description="Basic and acidic residues" evidence="4">
    <location>
        <begin position="607"/>
        <end position="624"/>
    </location>
</feature>
<feature type="region of interest" description="Disordered" evidence="4">
    <location>
        <begin position="205"/>
        <end position="335"/>
    </location>
</feature>
<feature type="region of interest" description="Disordered" evidence="4">
    <location>
        <begin position="78"/>
        <end position="97"/>
    </location>
</feature>
<keyword evidence="6" id="KW-1185">Reference proteome</keyword>